<evidence type="ECO:0000313" key="7">
    <source>
        <dbReference type="Proteomes" id="UP000297385"/>
    </source>
</evidence>
<dbReference type="GO" id="GO:0016020">
    <property type="term" value="C:membrane"/>
    <property type="evidence" value="ECO:0007669"/>
    <property type="project" value="UniProtKB-SubCell"/>
</dbReference>
<sequence>MDAKVLILLALKIAIAGTVFTYGLQANRDDLLYIVHRPGLLLRSLIGMLVVMPLLVVASVYFLNLPQATAVVLTALAISPIPPLLPKKHKKAGGIAPYGLGLLVVLALVSIITVPVSVVFFDWLFAIPRGVGPDTLLKIVLSMIIAPLAAGLVVARLMPEIASRLGTPVRRIATLLLIAGGLALLLGTWQAIWSTSSVTTVTAIVAFIVAGLLIGHWLGGPAHEHASVLALSTASRHPAIALAISAANYPGEQFAPTLALYLILCTVLVIPYVKWQQGRSQLSSSIP</sequence>
<dbReference type="Pfam" id="PF01758">
    <property type="entry name" value="SBF"/>
    <property type="match status" value="1"/>
</dbReference>
<evidence type="ECO:0000313" key="6">
    <source>
        <dbReference type="EMBL" id="TFE44497.1"/>
    </source>
</evidence>
<dbReference type="EMBL" id="SNVI01000001">
    <property type="protein sequence ID" value="TFE44497.1"/>
    <property type="molecule type" value="Genomic_DNA"/>
</dbReference>
<evidence type="ECO:0000256" key="1">
    <source>
        <dbReference type="ARBA" id="ARBA00004141"/>
    </source>
</evidence>
<dbReference type="AlphaFoldDB" id="A0A4Y8N3V3"/>
<dbReference type="Proteomes" id="UP000297385">
    <property type="component" value="Unassembled WGS sequence"/>
</dbReference>
<organism evidence="6 7">
    <name type="scientific">Paraburkholderia dipogonis</name>
    <dbReference type="NCBI Taxonomy" id="1211383"/>
    <lineage>
        <taxon>Bacteria</taxon>
        <taxon>Pseudomonadati</taxon>
        <taxon>Pseudomonadota</taxon>
        <taxon>Betaproteobacteria</taxon>
        <taxon>Burkholderiales</taxon>
        <taxon>Burkholderiaceae</taxon>
        <taxon>Paraburkholderia</taxon>
    </lineage>
</organism>
<dbReference type="RefSeq" id="WP_134456322.1">
    <property type="nucleotide sequence ID" value="NZ_JBHMFL010000170.1"/>
</dbReference>
<feature type="transmembrane region" description="Helical" evidence="5">
    <location>
        <begin position="45"/>
        <end position="62"/>
    </location>
</feature>
<dbReference type="Gene3D" id="1.20.1530.20">
    <property type="match status" value="1"/>
</dbReference>
<evidence type="ECO:0000256" key="3">
    <source>
        <dbReference type="ARBA" id="ARBA00022989"/>
    </source>
</evidence>
<feature type="transmembrane region" description="Helical" evidence="5">
    <location>
        <begin position="226"/>
        <end position="247"/>
    </location>
</feature>
<evidence type="ECO:0000256" key="2">
    <source>
        <dbReference type="ARBA" id="ARBA00022692"/>
    </source>
</evidence>
<dbReference type="InterPro" id="IPR002657">
    <property type="entry name" value="BilAc:Na_symport/Acr3"/>
</dbReference>
<feature type="transmembrane region" description="Helical" evidence="5">
    <location>
        <begin position="139"/>
        <end position="159"/>
    </location>
</feature>
<name>A0A4Y8N3V3_9BURK</name>
<keyword evidence="4 5" id="KW-0472">Membrane</keyword>
<evidence type="ECO:0000256" key="4">
    <source>
        <dbReference type="ARBA" id="ARBA00023136"/>
    </source>
</evidence>
<keyword evidence="3 5" id="KW-1133">Transmembrane helix</keyword>
<accession>A0A4Y8N3V3</accession>
<dbReference type="GeneID" id="97305540"/>
<reference evidence="6 7" key="1">
    <citation type="submission" date="2019-03" db="EMBL/GenBank/DDBJ databases">
        <title>Complete Genome Sequence of Paraburkholderia dipogonis ICMP 19430T, a Nitrogen-fixing Symbiont of the South African Invasive Legume Dipogon lignosus in New Zealand.</title>
        <authorList>
            <person name="De Meyer S.E."/>
        </authorList>
    </citation>
    <scope>NUCLEOTIDE SEQUENCE [LARGE SCALE GENOMIC DNA]</scope>
    <source>
        <strain evidence="6 7">ICMP 19430</strain>
    </source>
</reference>
<keyword evidence="2 5" id="KW-0812">Transmembrane</keyword>
<feature type="transmembrane region" description="Helical" evidence="5">
    <location>
        <begin position="6"/>
        <end position="24"/>
    </location>
</feature>
<dbReference type="InterPro" id="IPR038770">
    <property type="entry name" value="Na+/solute_symporter_sf"/>
</dbReference>
<gene>
    <name evidence="6" type="ORF">E2553_05325</name>
</gene>
<comment type="subcellular location">
    <subcellularLocation>
        <location evidence="1">Membrane</location>
        <topology evidence="1">Multi-pass membrane protein</topology>
    </subcellularLocation>
</comment>
<feature type="transmembrane region" description="Helical" evidence="5">
    <location>
        <begin position="171"/>
        <end position="192"/>
    </location>
</feature>
<evidence type="ECO:0000256" key="5">
    <source>
        <dbReference type="SAM" id="Phobius"/>
    </source>
</evidence>
<feature type="transmembrane region" description="Helical" evidence="5">
    <location>
        <begin position="253"/>
        <end position="273"/>
    </location>
</feature>
<proteinExistence type="predicted"/>
<protein>
    <submittedName>
        <fullName evidence="6">Na+-dependent transporter</fullName>
    </submittedName>
</protein>
<feature type="transmembrane region" description="Helical" evidence="5">
    <location>
        <begin position="98"/>
        <end position="127"/>
    </location>
</feature>
<feature type="transmembrane region" description="Helical" evidence="5">
    <location>
        <begin position="198"/>
        <end position="219"/>
    </location>
</feature>
<feature type="transmembrane region" description="Helical" evidence="5">
    <location>
        <begin position="68"/>
        <end position="86"/>
    </location>
</feature>
<comment type="caution">
    <text evidence="6">The sequence shown here is derived from an EMBL/GenBank/DDBJ whole genome shotgun (WGS) entry which is preliminary data.</text>
</comment>